<feature type="domain" description="VOC" evidence="3">
    <location>
        <begin position="104"/>
        <end position="213"/>
    </location>
</feature>
<dbReference type="CDD" id="cd16357">
    <property type="entry name" value="GLOD4_C"/>
    <property type="match status" value="1"/>
</dbReference>
<keyword evidence="5" id="KW-1185">Reference proteome</keyword>
<dbReference type="Gene3D" id="3.10.180.10">
    <property type="entry name" value="2,3-Dihydroxybiphenyl 1,2-Dioxygenase, domain 1"/>
    <property type="match status" value="2"/>
</dbReference>
<dbReference type="InterPro" id="IPR043193">
    <property type="entry name" value="GLOD4"/>
</dbReference>
<proteinExistence type="inferred from homology"/>
<gene>
    <name evidence="4" type="ORF">TTRE_0000092501</name>
</gene>
<keyword evidence="2" id="KW-0677">Repeat</keyword>
<sequence>MMRRALHYVIRVGNLMDSLCFYVGKLGMRVLRHEEFAQGCKATCNGPFGGKWSKTMVGYGPEDDHFVLEVVYNYGISSYDLGNFHYNAVDMQFLTLANDRCLDPFRRVTLRVRDLNESRDYYEQILGMKSSNIENDSISLAFSDDQDFDPGEGCGRTAFACPTNELASIEEAAKQAEYNVLTSLTELDTPGKATVSVVILADPDGHEICCVGDENYRDLSKWEPETELVWKRVFFPSSKY</sequence>
<dbReference type="PANTHER" id="PTHR46466">
    <property type="entry name" value="GLYOXALASE DOMAIN-CONTAINING PROTEIN 4"/>
    <property type="match status" value="1"/>
</dbReference>
<reference evidence="4" key="2">
    <citation type="submission" date="2014-03" db="EMBL/GenBank/DDBJ databases">
        <title>The whipworm genome and dual-species transcriptomics of an intimate host-pathogen interaction.</title>
        <authorList>
            <person name="Foth B.J."/>
            <person name="Tsai I.J."/>
            <person name="Reid A.J."/>
            <person name="Bancroft A.J."/>
            <person name="Nichol S."/>
            <person name="Tracey A."/>
            <person name="Holroyd N."/>
            <person name="Cotton J.A."/>
            <person name="Stanley E.J."/>
            <person name="Zarowiecki M."/>
            <person name="Liu J.Z."/>
            <person name="Huckvale T."/>
            <person name="Cooper P.J."/>
            <person name="Grencis R.K."/>
            <person name="Berriman M."/>
        </authorList>
    </citation>
    <scope>NUCLEOTIDE SEQUENCE [LARGE SCALE GENOMIC DNA]</scope>
</reference>
<evidence type="ECO:0000256" key="1">
    <source>
        <dbReference type="ARBA" id="ARBA00010363"/>
    </source>
</evidence>
<dbReference type="Pfam" id="PF00903">
    <property type="entry name" value="Glyoxalase"/>
    <property type="match status" value="1"/>
</dbReference>
<dbReference type="InterPro" id="IPR004360">
    <property type="entry name" value="Glyas_Fos-R_dOase_dom"/>
</dbReference>
<comment type="similarity">
    <text evidence="1">Belongs to the glyoxalase I family.</text>
</comment>
<dbReference type="Proteomes" id="UP000030665">
    <property type="component" value="Unassembled WGS sequence"/>
</dbReference>
<dbReference type="InterPro" id="IPR037523">
    <property type="entry name" value="VOC_core"/>
</dbReference>
<dbReference type="OrthoDB" id="1545884at2759"/>
<dbReference type="Pfam" id="PF21701">
    <property type="entry name" value="GLOD4_C"/>
    <property type="match status" value="1"/>
</dbReference>
<dbReference type="STRING" id="36087.A0A077YZ07"/>
<name>A0A077YZ07_TRITR</name>
<protein>
    <submittedName>
        <fullName evidence="4">Glyoxalase 2 domain containing protein</fullName>
    </submittedName>
</protein>
<evidence type="ECO:0000313" key="5">
    <source>
        <dbReference type="Proteomes" id="UP000030665"/>
    </source>
</evidence>
<dbReference type="PROSITE" id="PS51819">
    <property type="entry name" value="VOC"/>
    <property type="match status" value="1"/>
</dbReference>
<organism evidence="4 5">
    <name type="scientific">Trichuris trichiura</name>
    <name type="common">Whipworm</name>
    <name type="synonym">Trichocephalus trichiurus</name>
    <dbReference type="NCBI Taxonomy" id="36087"/>
    <lineage>
        <taxon>Eukaryota</taxon>
        <taxon>Metazoa</taxon>
        <taxon>Ecdysozoa</taxon>
        <taxon>Nematoda</taxon>
        <taxon>Enoplea</taxon>
        <taxon>Dorylaimia</taxon>
        <taxon>Trichinellida</taxon>
        <taxon>Trichuridae</taxon>
        <taxon>Trichuris</taxon>
    </lineage>
</organism>
<evidence type="ECO:0000259" key="3">
    <source>
        <dbReference type="PROSITE" id="PS51819"/>
    </source>
</evidence>
<dbReference type="AlphaFoldDB" id="A0A077YZ07"/>
<dbReference type="InterPro" id="IPR029068">
    <property type="entry name" value="Glyas_Bleomycin-R_OHBP_Dase"/>
</dbReference>
<dbReference type="PANTHER" id="PTHR46466:SF1">
    <property type="entry name" value="GLYOXALASE DOMAIN-CONTAINING PROTEIN 4"/>
    <property type="match status" value="1"/>
</dbReference>
<evidence type="ECO:0000256" key="2">
    <source>
        <dbReference type="ARBA" id="ARBA00022737"/>
    </source>
</evidence>
<reference evidence="4" key="1">
    <citation type="submission" date="2014-01" db="EMBL/GenBank/DDBJ databases">
        <authorList>
            <person name="Aslett M."/>
        </authorList>
    </citation>
    <scope>NUCLEOTIDE SEQUENCE</scope>
</reference>
<dbReference type="SUPFAM" id="SSF54593">
    <property type="entry name" value="Glyoxalase/Bleomycin resistance protein/Dihydroxybiphenyl dioxygenase"/>
    <property type="match status" value="2"/>
</dbReference>
<dbReference type="EMBL" id="HG805828">
    <property type="protein sequence ID" value="CDW52663.1"/>
    <property type="molecule type" value="Genomic_DNA"/>
</dbReference>
<accession>A0A077YZ07</accession>
<dbReference type="InterPro" id="IPR043194">
    <property type="entry name" value="GLOD4_C"/>
</dbReference>
<evidence type="ECO:0000313" key="4">
    <source>
        <dbReference type="EMBL" id="CDW52663.1"/>
    </source>
</evidence>